<dbReference type="AlphaFoldDB" id="A0A0N5CU88"/>
<dbReference type="STRING" id="103827.A0A0N5CU88"/>
<dbReference type="EMBL" id="UYYF01004267">
    <property type="protein sequence ID" value="VDN00818.1"/>
    <property type="molecule type" value="Genomic_DNA"/>
</dbReference>
<name>A0A0N5CU88_THECL</name>
<keyword evidence="2" id="KW-1185">Reference proteome</keyword>
<protein>
    <submittedName>
        <fullName evidence="3">SKIP_SNW domain-containing protein</fullName>
    </submittedName>
</protein>
<evidence type="ECO:0000313" key="3">
    <source>
        <dbReference type="WBParaSite" id="TCLT_0000381701-mRNA-1"/>
    </source>
</evidence>
<dbReference type="WBParaSite" id="TCLT_0000381701-mRNA-1">
    <property type="protein sequence ID" value="TCLT_0000381701-mRNA-1"/>
    <property type="gene ID" value="TCLT_0000381701"/>
</dbReference>
<dbReference type="Proteomes" id="UP000276776">
    <property type="component" value="Unassembled WGS sequence"/>
</dbReference>
<proteinExistence type="predicted"/>
<dbReference type="OrthoDB" id="5871577at2759"/>
<evidence type="ECO:0000313" key="2">
    <source>
        <dbReference type="Proteomes" id="UP000276776"/>
    </source>
</evidence>
<accession>A0A0N5CU88</accession>
<organism evidence="3">
    <name type="scientific">Thelazia callipaeda</name>
    <name type="common">Oriental eyeworm</name>
    <name type="synonym">Parasitic nematode</name>
    <dbReference type="NCBI Taxonomy" id="103827"/>
    <lineage>
        <taxon>Eukaryota</taxon>
        <taxon>Metazoa</taxon>
        <taxon>Ecdysozoa</taxon>
        <taxon>Nematoda</taxon>
        <taxon>Chromadorea</taxon>
        <taxon>Rhabditida</taxon>
        <taxon>Spirurina</taxon>
        <taxon>Spiruromorpha</taxon>
        <taxon>Thelazioidea</taxon>
        <taxon>Thelaziidae</taxon>
        <taxon>Thelazia</taxon>
    </lineage>
</organism>
<reference evidence="1 2" key="2">
    <citation type="submission" date="2018-11" db="EMBL/GenBank/DDBJ databases">
        <authorList>
            <consortium name="Pathogen Informatics"/>
        </authorList>
    </citation>
    <scope>NUCLEOTIDE SEQUENCE [LARGE SCALE GENOMIC DNA]</scope>
</reference>
<sequence length="192" mass="21159">MQRNSEVSNSRVLDNLRNNPSLAGIFDNKALVERLSRPSVLNAAQRAGTATRGNFITTYPRLAAARTRNAPPLKPIDYKVKQIVEERPIPPPLFIPRGRHTRIRFTGATEKEIPGAGGRFVIPSLDPTLPALNTAIYTQGKQRDEYNSVMKLPNEWRGGDTFGMHTKTRSERLIGGNGVVDTPALGKYANIG</sequence>
<reference evidence="3" key="1">
    <citation type="submission" date="2017-02" db="UniProtKB">
        <authorList>
            <consortium name="WormBaseParasite"/>
        </authorList>
    </citation>
    <scope>IDENTIFICATION</scope>
</reference>
<evidence type="ECO:0000313" key="1">
    <source>
        <dbReference type="EMBL" id="VDN00818.1"/>
    </source>
</evidence>
<gene>
    <name evidence="1" type="ORF">TCLT_LOCUS3806</name>
</gene>